<name>H5TMQ9_GORO1</name>
<evidence type="ECO:0000256" key="3">
    <source>
        <dbReference type="ARBA" id="ARBA00022695"/>
    </source>
</evidence>
<dbReference type="Gene3D" id="1.20.272.10">
    <property type="match status" value="1"/>
</dbReference>
<dbReference type="InterPro" id="IPR008921">
    <property type="entry name" value="DNA_pol3_clamp-load_cplx_C"/>
</dbReference>
<sequence length="331" mass="34918">MSGPSGTMNGVTDRLHLLLGDDDFLTGRVISGVTNELSEHVGADIPVTRVRAGDVSEHELAELLSPSLFAEDRVVVVESAAEAGKEPAALITQAARELPEGITLMVIHTGGGRAKSMVAELRKAGAVEHDCAAPRWPSERMDFVRKEFRELGVKVSADVVEQVVEGVGAELRELAAACSQLVADTGGKIDRDAVRLYYQGRPEVTGFEVADKAVTGDRAGALESLAWAVHHGVPRVLLADALAEAVHAIARVRGIGSMDQYAAASELGMPPSRVKKVQSQARAWDSSSIAQAVVVVAGLNGDVKGQAADADYALLHAVDAVASLRPTSRRR</sequence>
<comment type="caution">
    <text evidence="8">The sequence shown here is derived from an EMBL/GenBank/DDBJ whole genome shotgun (WGS) entry which is preliminary data.</text>
</comment>
<accession>H5TMQ9</accession>
<keyword evidence="5" id="KW-0239">DNA-directed DNA polymerase</keyword>
<dbReference type="SUPFAM" id="SSF48019">
    <property type="entry name" value="post-AAA+ oligomerization domain-like"/>
    <property type="match status" value="1"/>
</dbReference>
<dbReference type="GO" id="GO:0003887">
    <property type="term" value="F:DNA-directed DNA polymerase activity"/>
    <property type="evidence" value="ECO:0007669"/>
    <property type="project" value="UniProtKB-KW"/>
</dbReference>
<dbReference type="NCBIfam" id="NF005918">
    <property type="entry name" value="PRK07914.1"/>
    <property type="match status" value="1"/>
</dbReference>
<dbReference type="EMBL" id="BAFB01000121">
    <property type="protein sequence ID" value="GAB34767.1"/>
    <property type="molecule type" value="Genomic_DNA"/>
</dbReference>
<evidence type="ECO:0000313" key="8">
    <source>
        <dbReference type="EMBL" id="GAB34767.1"/>
    </source>
</evidence>
<dbReference type="PANTHER" id="PTHR34388:SF1">
    <property type="entry name" value="DNA POLYMERASE III SUBUNIT DELTA"/>
    <property type="match status" value="1"/>
</dbReference>
<dbReference type="AlphaFoldDB" id="H5TMQ9"/>
<keyword evidence="2" id="KW-0808">Transferase</keyword>
<organism evidence="8 9">
    <name type="scientific">Gordonia otitidis (strain DSM 44809 / CCUG 52243 / JCM 12355 / NBRC 100426 / IFM 10032)</name>
    <dbReference type="NCBI Taxonomy" id="1108044"/>
    <lineage>
        <taxon>Bacteria</taxon>
        <taxon>Bacillati</taxon>
        <taxon>Actinomycetota</taxon>
        <taxon>Actinomycetes</taxon>
        <taxon>Mycobacteriales</taxon>
        <taxon>Gordoniaceae</taxon>
        <taxon>Gordonia</taxon>
    </lineage>
</organism>
<comment type="similarity">
    <text evidence="6">Belongs to the DNA polymerase HolA subunit family.</text>
</comment>
<dbReference type="STRING" id="1108044.GOOTI_121_00490"/>
<evidence type="ECO:0000256" key="6">
    <source>
        <dbReference type="ARBA" id="ARBA00034754"/>
    </source>
</evidence>
<protein>
    <recommendedName>
        <fullName evidence="1">DNA-directed DNA polymerase</fullName>
        <ecNumber evidence="1">2.7.7.7</ecNumber>
    </recommendedName>
</protein>
<gene>
    <name evidence="8" type="primary">holA</name>
    <name evidence="8" type="ORF">GOOTI_121_00490</name>
</gene>
<comment type="catalytic activity">
    <reaction evidence="7">
        <text>DNA(n) + a 2'-deoxyribonucleoside 5'-triphosphate = DNA(n+1) + diphosphate</text>
        <dbReference type="Rhea" id="RHEA:22508"/>
        <dbReference type="Rhea" id="RHEA-COMP:17339"/>
        <dbReference type="Rhea" id="RHEA-COMP:17340"/>
        <dbReference type="ChEBI" id="CHEBI:33019"/>
        <dbReference type="ChEBI" id="CHEBI:61560"/>
        <dbReference type="ChEBI" id="CHEBI:173112"/>
        <dbReference type="EC" id="2.7.7.7"/>
    </reaction>
</comment>
<evidence type="ECO:0000256" key="1">
    <source>
        <dbReference type="ARBA" id="ARBA00012417"/>
    </source>
</evidence>
<evidence type="ECO:0000313" key="9">
    <source>
        <dbReference type="Proteomes" id="UP000005038"/>
    </source>
</evidence>
<dbReference type="InterPro" id="IPR005790">
    <property type="entry name" value="DNA_polIII_delta"/>
</dbReference>
<dbReference type="NCBIfam" id="TIGR01128">
    <property type="entry name" value="holA"/>
    <property type="match status" value="1"/>
</dbReference>
<dbReference type="PANTHER" id="PTHR34388">
    <property type="entry name" value="DNA POLYMERASE III SUBUNIT DELTA"/>
    <property type="match status" value="1"/>
</dbReference>
<dbReference type="EC" id="2.7.7.7" evidence="1"/>
<evidence type="ECO:0000256" key="4">
    <source>
        <dbReference type="ARBA" id="ARBA00022705"/>
    </source>
</evidence>
<keyword evidence="3" id="KW-0548">Nucleotidyltransferase</keyword>
<evidence type="ECO:0000256" key="2">
    <source>
        <dbReference type="ARBA" id="ARBA00022679"/>
    </source>
</evidence>
<evidence type="ECO:0000256" key="7">
    <source>
        <dbReference type="ARBA" id="ARBA00049244"/>
    </source>
</evidence>
<keyword evidence="9" id="KW-1185">Reference proteome</keyword>
<dbReference type="GO" id="GO:0006261">
    <property type="term" value="P:DNA-templated DNA replication"/>
    <property type="evidence" value="ECO:0007669"/>
    <property type="project" value="TreeGrafter"/>
</dbReference>
<dbReference type="Gene3D" id="3.40.50.300">
    <property type="entry name" value="P-loop containing nucleotide triphosphate hydrolases"/>
    <property type="match status" value="1"/>
</dbReference>
<keyword evidence="4" id="KW-0235">DNA replication</keyword>
<dbReference type="GO" id="GO:0009360">
    <property type="term" value="C:DNA polymerase III complex"/>
    <property type="evidence" value="ECO:0007669"/>
    <property type="project" value="TreeGrafter"/>
</dbReference>
<reference evidence="8" key="1">
    <citation type="submission" date="2012-02" db="EMBL/GenBank/DDBJ databases">
        <title>Whole genome shotgun sequence of Gordonia otitidis NBRC 100426.</title>
        <authorList>
            <person name="Yoshida I."/>
            <person name="Hosoyama A."/>
            <person name="Tsuchikane K."/>
            <person name="Katsumata H."/>
            <person name="Yamazaki S."/>
            <person name="Fujita N."/>
        </authorList>
    </citation>
    <scope>NUCLEOTIDE SEQUENCE [LARGE SCALE GENOMIC DNA]</scope>
    <source>
        <strain evidence="8">NBRC 100426</strain>
    </source>
</reference>
<evidence type="ECO:0000256" key="5">
    <source>
        <dbReference type="ARBA" id="ARBA00022932"/>
    </source>
</evidence>
<dbReference type="InterPro" id="IPR027417">
    <property type="entry name" value="P-loop_NTPase"/>
</dbReference>
<dbReference type="Proteomes" id="UP000005038">
    <property type="component" value="Unassembled WGS sequence"/>
</dbReference>
<proteinExistence type="inferred from homology"/>
<dbReference type="GO" id="GO:0003677">
    <property type="term" value="F:DNA binding"/>
    <property type="evidence" value="ECO:0007669"/>
    <property type="project" value="InterPro"/>
</dbReference>